<proteinExistence type="predicted"/>
<gene>
    <name evidence="2" type="primary">tnpA</name>
    <name evidence="2" type="ORF">QK289_14030</name>
</gene>
<evidence type="ECO:0000313" key="2">
    <source>
        <dbReference type="EMBL" id="MDI3236128.1"/>
    </source>
</evidence>
<dbReference type="Gene3D" id="3.30.70.1290">
    <property type="entry name" value="Transposase IS200-like"/>
    <property type="match status" value="1"/>
</dbReference>
<protein>
    <submittedName>
        <fullName evidence="2">IS200/IS605 family transposase</fullName>
    </submittedName>
</protein>
<comment type="caution">
    <text evidence="2">The sequence shown here is derived from an EMBL/GenBank/DDBJ whole genome shotgun (WGS) entry which is preliminary data.</text>
</comment>
<organism evidence="2 3">
    <name type="scientific">Exiguobacterium antarcticum</name>
    <dbReference type="NCBI Taxonomy" id="132920"/>
    <lineage>
        <taxon>Bacteria</taxon>
        <taxon>Bacillati</taxon>
        <taxon>Bacillota</taxon>
        <taxon>Bacilli</taxon>
        <taxon>Bacillales</taxon>
        <taxon>Bacillales Family XII. Incertae Sedis</taxon>
        <taxon>Exiguobacterium</taxon>
    </lineage>
</organism>
<dbReference type="NCBIfam" id="NF033573">
    <property type="entry name" value="transpos_IS200"/>
    <property type="match status" value="1"/>
</dbReference>
<accession>A0ABT6R5L6</accession>
<dbReference type="PANTHER" id="PTHR33360:SF2">
    <property type="entry name" value="TRANSPOSASE FOR INSERTION SEQUENCE ELEMENT IS200"/>
    <property type="match status" value="1"/>
</dbReference>
<dbReference type="SMART" id="SM01321">
    <property type="entry name" value="Y1_Tnp"/>
    <property type="match status" value="1"/>
</dbReference>
<dbReference type="Pfam" id="PF01797">
    <property type="entry name" value="Y1_Tnp"/>
    <property type="match status" value="1"/>
</dbReference>
<name>A0ABT6R5L6_9BACL</name>
<dbReference type="Proteomes" id="UP001243286">
    <property type="component" value="Unassembled WGS sequence"/>
</dbReference>
<dbReference type="RefSeq" id="WP_014970126.1">
    <property type="nucleotide sequence ID" value="NZ_JASBQV010000030.1"/>
</dbReference>
<evidence type="ECO:0000259" key="1">
    <source>
        <dbReference type="SMART" id="SM01321"/>
    </source>
</evidence>
<feature type="domain" description="Transposase IS200-like" evidence="1">
    <location>
        <begin position="12"/>
        <end position="129"/>
    </location>
</feature>
<dbReference type="InterPro" id="IPR036515">
    <property type="entry name" value="Transposase_17_sf"/>
</dbReference>
<reference evidence="2 3" key="1">
    <citation type="submission" date="2023-04" db="EMBL/GenBank/DDBJ databases">
        <title>Antarctic isolates genomes.</title>
        <authorList>
            <person name="Dimov S.G."/>
        </authorList>
    </citation>
    <scope>NUCLEOTIDE SEQUENCE [LARGE SCALE GENOMIC DNA]</scope>
    <source>
        <strain evidence="2 3">AL19</strain>
    </source>
</reference>
<sequence length="133" mass="15532">MKNNYRRTQTTVSLINYHFVFCPRYRRKIFLRNDVEGRFKKLVHEICESLEIHTIALACDQDHTHLFLNAPPTLSPADIMAKIKGVTSKKLRAEFPHLQHLPSLWTRSYFVSTAGNVSSETIKRYVEQQKTRG</sequence>
<keyword evidence="3" id="KW-1185">Reference proteome</keyword>
<dbReference type="PANTHER" id="PTHR33360">
    <property type="entry name" value="TRANSPOSASE FOR INSERTION SEQUENCE ELEMENT IS200"/>
    <property type="match status" value="1"/>
</dbReference>
<dbReference type="InterPro" id="IPR002686">
    <property type="entry name" value="Transposase_17"/>
</dbReference>
<dbReference type="SUPFAM" id="SSF143422">
    <property type="entry name" value="Transposase IS200-like"/>
    <property type="match status" value="1"/>
</dbReference>
<dbReference type="EMBL" id="JASBQV010000030">
    <property type="protein sequence ID" value="MDI3236128.1"/>
    <property type="molecule type" value="Genomic_DNA"/>
</dbReference>
<evidence type="ECO:0000313" key="3">
    <source>
        <dbReference type="Proteomes" id="UP001243286"/>
    </source>
</evidence>